<organism evidence="2 3">
    <name type="scientific">Rhynchospora pubera</name>
    <dbReference type="NCBI Taxonomy" id="906938"/>
    <lineage>
        <taxon>Eukaryota</taxon>
        <taxon>Viridiplantae</taxon>
        <taxon>Streptophyta</taxon>
        <taxon>Embryophyta</taxon>
        <taxon>Tracheophyta</taxon>
        <taxon>Spermatophyta</taxon>
        <taxon>Magnoliopsida</taxon>
        <taxon>Liliopsida</taxon>
        <taxon>Poales</taxon>
        <taxon>Cyperaceae</taxon>
        <taxon>Cyperoideae</taxon>
        <taxon>Rhynchosporeae</taxon>
        <taxon>Rhynchospora</taxon>
    </lineage>
</organism>
<dbReference type="CDD" id="cd22249">
    <property type="entry name" value="UDM1_RNF168_RNF169-like"/>
    <property type="match status" value="1"/>
</dbReference>
<feature type="region of interest" description="Disordered" evidence="1">
    <location>
        <begin position="2094"/>
        <end position="2117"/>
    </location>
</feature>
<feature type="compositionally biased region" description="Polar residues" evidence="1">
    <location>
        <begin position="897"/>
        <end position="906"/>
    </location>
</feature>
<feature type="compositionally biased region" description="Basic and acidic residues" evidence="1">
    <location>
        <begin position="1313"/>
        <end position="1343"/>
    </location>
</feature>
<feature type="region of interest" description="Disordered" evidence="1">
    <location>
        <begin position="1400"/>
        <end position="1428"/>
    </location>
</feature>
<feature type="region of interest" description="Disordered" evidence="1">
    <location>
        <begin position="530"/>
        <end position="556"/>
    </location>
</feature>
<dbReference type="PANTHER" id="PTHR31780">
    <property type="entry name" value="STRESS RESPONSE PROTEIN NST1-RELATED"/>
    <property type="match status" value="1"/>
</dbReference>
<dbReference type="EMBL" id="JAMFTS010000005">
    <property type="protein sequence ID" value="KAJ4756187.1"/>
    <property type="molecule type" value="Genomic_DNA"/>
</dbReference>
<accession>A0AAV8CK80</accession>
<reference evidence="2" key="1">
    <citation type="submission" date="2022-08" db="EMBL/GenBank/DDBJ databases">
        <authorList>
            <person name="Marques A."/>
        </authorList>
    </citation>
    <scope>NUCLEOTIDE SEQUENCE</scope>
    <source>
        <strain evidence="2">RhyPub2mFocal</strain>
        <tissue evidence="2">Leaves</tissue>
    </source>
</reference>
<feature type="region of interest" description="Disordered" evidence="1">
    <location>
        <begin position="489"/>
        <end position="515"/>
    </location>
</feature>
<feature type="compositionally biased region" description="Polar residues" evidence="1">
    <location>
        <begin position="1233"/>
        <end position="1258"/>
    </location>
</feature>
<feature type="compositionally biased region" description="Polar residues" evidence="1">
    <location>
        <begin position="614"/>
        <end position="627"/>
    </location>
</feature>
<feature type="compositionally biased region" description="Basic and acidic residues" evidence="1">
    <location>
        <begin position="324"/>
        <end position="338"/>
    </location>
</feature>
<feature type="region of interest" description="Disordered" evidence="1">
    <location>
        <begin position="572"/>
        <end position="627"/>
    </location>
</feature>
<feature type="region of interest" description="Disordered" evidence="1">
    <location>
        <begin position="18"/>
        <end position="393"/>
    </location>
</feature>
<feature type="compositionally biased region" description="Basic and acidic residues" evidence="1">
    <location>
        <begin position="214"/>
        <end position="230"/>
    </location>
</feature>
<feature type="compositionally biased region" description="Low complexity" evidence="1">
    <location>
        <begin position="1709"/>
        <end position="1719"/>
    </location>
</feature>
<feature type="region of interest" description="Disordered" evidence="1">
    <location>
        <begin position="826"/>
        <end position="950"/>
    </location>
</feature>
<feature type="region of interest" description="Disordered" evidence="1">
    <location>
        <begin position="1602"/>
        <end position="1656"/>
    </location>
</feature>
<evidence type="ECO:0000313" key="3">
    <source>
        <dbReference type="Proteomes" id="UP001140206"/>
    </source>
</evidence>
<evidence type="ECO:0000313" key="2">
    <source>
        <dbReference type="EMBL" id="KAJ4756187.1"/>
    </source>
</evidence>
<feature type="compositionally biased region" description="Polar residues" evidence="1">
    <location>
        <begin position="748"/>
        <end position="770"/>
    </location>
</feature>
<feature type="compositionally biased region" description="Basic and acidic residues" evidence="1">
    <location>
        <begin position="1400"/>
        <end position="1415"/>
    </location>
</feature>
<feature type="compositionally biased region" description="Polar residues" evidence="1">
    <location>
        <begin position="1682"/>
        <end position="1691"/>
    </location>
</feature>
<feature type="region of interest" description="Disordered" evidence="1">
    <location>
        <begin position="1213"/>
        <end position="1364"/>
    </location>
</feature>
<feature type="compositionally biased region" description="Polar residues" evidence="1">
    <location>
        <begin position="1742"/>
        <end position="1756"/>
    </location>
</feature>
<feature type="compositionally biased region" description="Polar residues" evidence="1">
    <location>
        <begin position="1450"/>
        <end position="1485"/>
    </location>
</feature>
<gene>
    <name evidence="2" type="ORF">LUZ62_090592</name>
</gene>
<dbReference type="Proteomes" id="UP001140206">
    <property type="component" value="Chromosome 5"/>
</dbReference>
<comment type="caution">
    <text evidence="2">The sequence shown here is derived from an EMBL/GenBank/DDBJ whole genome shotgun (WGS) entry which is preliminary data.</text>
</comment>
<protein>
    <submittedName>
        <fullName evidence="2">Uncharacterized protein</fullName>
    </submittedName>
</protein>
<sequence>MAHPAKFVPVNLNKSYARNSSVSAGGGGSASAVGPHPTRYARHGGNSGGGGGGGMVVLSRPKAAPKLSVPPPLNLPSMKKEHEKFDSNGSGSIPGRQGLGHGPGSSTMGWTKPAVLKDSSVPDPGAASRPGGPSASASTPQGFTEKAVILKGEDFPTLRAATYTPPSKQRDGSNRIEKKKVSGVEGLERRPLSPILMDMRPQMRPLHSGSGNSSDKRDGAGLEKQRKVDEPLSGPLPIMRVDYKSDWEDDERNTGLSLPERERGGNARHEPSLNRDFYRDFYDTNPRDFDPKDVFRGDPFGKDAAYFNKDNRDNSWRPPAVNQRGDRYGPHESDRNNDSRPYSAGRGNNTQSWHSKRDPGTHTYNYMGGEEHSTGWHRGSSYQNNSGPKTYISPLSSNKGLMASDVVLNLSREKRTTLGPAKPVAYLEDVDDIGEVNVKALKKKKELQNPTEFHDPVRESFEAELDKILRMQEMERQRAMEERARALEMARRKEEERERTVREERERLAKEEEEARRAAWLAEQEKIEAARRAEEQRVAREEEKRRLLSEEERRKDAARQKLLELEARIARRQAEAHSQGESNSNTAIRLEPKDAPIAGVNFGDREDGERQAERLNTGSSDSSSMNRYFDTGISSGVASRWSNMRDGVSNESSSLLDRGESHQYCGTRNPFQDQDYPYRSPGIGIGTTRRDVLGPGPVRRSYSRKDQQPYDSMRVQRWENNPGFNRPLSDFESEYPEGDRLGDAGWGSPSNSIGSPHAQYDTSGSFSSFTRYRYGSRQPRVPPPPAITSVYRGPIADRTGPSSSSTIGRDGVHSMATSYVDAYQESSQLHMTEPSLVERDASLVASTTNHLEQSEEKATGRCGSQSSLSVSSPPVSPPHVSHDEMDVSGDLPAPPTSAETPQSYNENGEIDRPSDLSDAITDVEDEEWGPEENAEEMNHPDDYEGEEEERNVVGVNEGVDSNLDLQQDFGDVAGETEQIILGFDEGVQVPIPRNSSEFDSQKAVEMDSGPNALVKEPINTLIEENTILGETEKALRDLSLDQMMKSVASPLMPSQDKLANVSGLPTPIVPPVKPIMPPSSAQAVPSQAEAPLNLQFGLFSGPSLIPTPIPAIQIGSIQMPIHLHTQMSPSIPQMHPSSAPLFQFGQLRYASSVVSQSITPLPTQAIQSFVCPAGPSNPYMVNQNQTSTNATLQSKPESQVTLSQKNVIEASQLSIPANSQNKESEKSKEISSLIPSGNKELQVQLQSSSTETRVSNGSKGPMIVSTGARGRRYGSYNTNNHPRESNMRFVPVGSETSRRDLRGGYRRPRRNIRRTELRVRENSERREKPVSDLSNQERTDERNVGNVSAASVGGGRDNPRPKDDVIESGVVRVFEQPGIEVPIDADGFIEVRSKKQMLNDRRVKREREKEKEIRPKPRMQKVSRKQNTGAVVRSVAPNYNKTTKEVMESTGKSLSKVQAVQPSVPLSGSSTSKSLPPIGTPSQKLPESDPAPSSLKTSQPSNIGTGLLFEGTTVAEKSLALGSWESSHTDQQVMPLTQSQLEEAMRPVQFEQQSSAKSFSLEPSKPIVSAQEKPSPINSLLAGEKIQFGVVTSSPIIPVNRPAAPNGLGAPGSSRPVPPTKKELPPIHLFDKGKATAQEPVVASMEEEDEDEAEAAASAVAVAAISNDEMASCTVVNSSVIPEQKNTSSSEAPGLAPGEPTGQDAPSQSTTTEESSSLTVALPADLSVDTPSITMWPPLPSPQSTGPNPMFSQFPGTQPSHYNSCFDVNPMLNGAHHIFSFGPHDETAAQSHAQRTAAGGPLGTWPGPHPSGVDSFYRPPAGYGGPFIGPGGIQGPPHMVVYNHFTPVGQFGQVGLSFVGPATYIPTEKHPEWKQLAHSHSVAPVGQGDVNCQNLGPGPVVSQGTAGPGQGQIQHLRPTSPLMQLPVFDISPFQPTGELPMQACWPHMPPGPPPLHSGPPIQQQQIDIQLGHNHQNQPARNGPHFHEPPAALHSDNRRAPQFPNELGLVDRTVSANSTVGVLQPVLPSLASNDEGSCAKPVMKQAPANAVVSLSEKSPAASGTATAAAGGGNNTAAMVKGQHATVIDRRGKNEWHRRGGYSHGRKQGSGQDKVFGTGSGRMKQIYVAKSTVTGSMSTPTTATNS</sequence>
<evidence type="ECO:0000256" key="1">
    <source>
        <dbReference type="SAM" id="MobiDB-lite"/>
    </source>
</evidence>
<feature type="region of interest" description="Disordered" evidence="1">
    <location>
        <begin position="1447"/>
        <end position="1506"/>
    </location>
</feature>
<name>A0AAV8CK80_9POAL</name>
<feature type="region of interest" description="Disordered" evidence="1">
    <location>
        <begin position="646"/>
        <end position="811"/>
    </location>
</feature>
<dbReference type="InterPro" id="IPR051195">
    <property type="entry name" value="Fungal_stress_NST1"/>
</dbReference>
<feature type="compositionally biased region" description="Gly residues" evidence="1">
    <location>
        <begin position="45"/>
        <end position="55"/>
    </location>
</feature>
<feature type="region of interest" description="Disordered" evidence="1">
    <location>
        <begin position="1973"/>
        <end position="1998"/>
    </location>
</feature>
<feature type="compositionally biased region" description="Low complexity" evidence="1">
    <location>
        <begin position="864"/>
        <end position="873"/>
    </location>
</feature>
<feature type="compositionally biased region" description="Acidic residues" evidence="1">
    <location>
        <begin position="1645"/>
        <end position="1654"/>
    </location>
</feature>
<feature type="compositionally biased region" description="Basic and acidic residues" evidence="1">
    <location>
        <begin position="1620"/>
        <end position="1634"/>
    </location>
</feature>
<feature type="compositionally biased region" description="Polar residues" evidence="1">
    <location>
        <begin position="1494"/>
        <end position="1504"/>
    </location>
</feature>
<feature type="compositionally biased region" description="Acidic residues" evidence="1">
    <location>
        <begin position="921"/>
        <end position="935"/>
    </location>
</feature>
<feature type="compositionally biased region" description="Basic and acidic residues" evidence="1">
    <location>
        <begin position="259"/>
        <end position="301"/>
    </location>
</feature>
<feature type="compositionally biased region" description="Basic and acidic residues" evidence="1">
    <location>
        <begin position="168"/>
        <end position="191"/>
    </location>
</feature>
<feature type="compositionally biased region" description="Low complexity" evidence="1">
    <location>
        <begin position="124"/>
        <end position="142"/>
    </location>
</feature>
<feature type="region of interest" description="Disordered" evidence="1">
    <location>
        <begin position="1682"/>
        <end position="1756"/>
    </location>
</feature>
<feature type="compositionally biased region" description="Basic and acidic residues" evidence="1">
    <location>
        <begin position="603"/>
        <end position="613"/>
    </location>
</feature>
<dbReference type="PANTHER" id="PTHR31780:SF10">
    <property type="entry name" value="LD36051P"/>
    <property type="match status" value="1"/>
</dbReference>
<feature type="region of interest" description="Disordered" evidence="1">
    <location>
        <begin position="1790"/>
        <end position="1812"/>
    </location>
</feature>
<proteinExistence type="predicted"/>
<feature type="compositionally biased region" description="Polar residues" evidence="1">
    <location>
        <begin position="380"/>
        <end position="393"/>
    </location>
</feature>
<keyword evidence="3" id="KW-1185">Reference proteome</keyword>